<evidence type="ECO:0000259" key="2">
    <source>
        <dbReference type="Pfam" id="PF00483"/>
    </source>
</evidence>
<dbReference type="SUPFAM" id="SSF53448">
    <property type="entry name" value="Nucleotide-diphospho-sugar transferases"/>
    <property type="match status" value="1"/>
</dbReference>
<gene>
    <name evidence="4" type="ORF">UFOPK1740_00380</name>
</gene>
<proteinExistence type="inferred from homology"/>
<dbReference type="InterPro" id="IPR050486">
    <property type="entry name" value="Mannose-1P_guanyltransferase"/>
</dbReference>
<dbReference type="Pfam" id="PF00483">
    <property type="entry name" value="NTP_transferase"/>
    <property type="match status" value="1"/>
</dbReference>
<feature type="domain" description="Mannose-1-phosphate guanyltransferase C-terminal" evidence="3">
    <location>
        <begin position="255"/>
        <end position="358"/>
    </location>
</feature>
<dbReference type="Gene3D" id="2.160.10.10">
    <property type="entry name" value="Hexapeptide repeat proteins"/>
    <property type="match status" value="1"/>
</dbReference>
<comment type="similarity">
    <text evidence="1">Belongs to the transferase hexapeptide repeat family.</text>
</comment>
<dbReference type="EMBL" id="CAEZTU010000009">
    <property type="protein sequence ID" value="CAB4573057.1"/>
    <property type="molecule type" value="Genomic_DNA"/>
</dbReference>
<sequence length="366" mass="38978">MTEAILLVGGFGTRLKPLTIHTPKPMLEVAGYPVTAHQISKAKAAGINHIVLGTAFKAEVFREGLADGSKLGVKISYAYEPVQLGTGGGIRNAAELLTCGPEDPVVVFNGDVLTGVDIIKVLQVWKEKKADVAIYLTKVDNPAAYGSVPTDEEGNVLAFLEKPERKEDIVTDQINAGMYVFKRKIIDTIATGRVVSVEREVFPDLLKAGLKVIGVVDQSYWLDLGTPKAFVQGSSDLVLGNIKTGLLNSFGDKLVLVGAKVSPTAQIRLGSAIGKNSYIEDDCEIINSVILDEVTVGKKSVIDSSIIARGAKIGAGCVIKNSVVADFVELAAGSVLINDSRIWPDQKVAKIALDNQTIPTNPDWGN</sequence>
<evidence type="ECO:0000313" key="4">
    <source>
        <dbReference type="EMBL" id="CAB4573057.1"/>
    </source>
</evidence>
<accession>A0A6J6EA97</accession>
<name>A0A6J6EA97_9ZZZZ</name>
<feature type="domain" description="Nucleotidyl transferase" evidence="2">
    <location>
        <begin position="4"/>
        <end position="236"/>
    </location>
</feature>
<evidence type="ECO:0000256" key="1">
    <source>
        <dbReference type="ARBA" id="ARBA00007274"/>
    </source>
</evidence>
<evidence type="ECO:0000259" key="3">
    <source>
        <dbReference type="Pfam" id="PF25087"/>
    </source>
</evidence>
<protein>
    <submittedName>
        <fullName evidence="4">Unannotated protein</fullName>
    </submittedName>
</protein>
<dbReference type="InterPro" id="IPR005835">
    <property type="entry name" value="NTP_transferase_dom"/>
</dbReference>
<dbReference type="InterPro" id="IPR029044">
    <property type="entry name" value="Nucleotide-diphossugar_trans"/>
</dbReference>
<dbReference type="AlphaFoldDB" id="A0A6J6EA97"/>
<reference evidence="4" key="1">
    <citation type="submission" date="2020-05" db="EMBL/GenBank/DDBJ databases">
        <authorList>
            <person name="Chiriac C."/>
            <person name="Salcher M."/>
            <person name="Ghai R."/>
            <person name="Kavagutti S V."/>
        </authorList>
    </citation>
    <scope>NUCLEOTIDE SEQUENCE</scope>
</reference>
<dbReference type="Pfam" id="PF25087">
    <property type="entry name" value="GMPPB_C"/>
    <property type="match status" value="1"/>
</dbReference>
<dbReference type="PANTHER" id="PTHR22572">
    <property type="entry name" value="SUGAR-1-PHOSPHATE GUANYL TRANSFERASE"/>
    <property type="match status" value="1"/>
</dbReference>
<dbReference type="CDD" id="cd04181">
    <property type="entry name" value="NTP_transferase"/>
    <property type="match status" value="1"/>
</dbReference>
<dbReference type="InterPro" id="IPR056729">
    <property type="entry name" value="GMPPB_C"/>
</dbReference>
<organism evidence="4">
    <name type="scientific">freshwater metagenome</name>
    <dbReference type="NCBI Taxonomy" id="449393"/>
    <lineage>
        <taxon>unclassified sequences</taxon>
        <taxon>metagenomes</taxon>
        <taxon>ecological metagenomes</taxon>
    </lineage>
</organism>
<dbReference type="Gene3D" id="3.90.550.10">
    <property type="entry name" value="Spore Coat Polysaccharide Biosynthesis Protein SpsA, Chain A"/>
    <property type="match status" value="1"/>
</dbReference>